<dbReference type="Gene3D" id="3.40.50.300">
    <property type="entry name" value="P-loop containing nucleotide triphosphate hydrolases"/>
    <property type="match status" value="1"/>
</dbReference>
<dbReference type="RefSeq" id="WP_132702212.1">
    <property type="nucleotide sequence ID" value="NZ_SLZR01000011.1"/>
</dbReference>
<dbReference type="OrthoDB" id="455474at2"/>
<evidence type="ECO:0000313" key="1">
    <source>
        <dbReference type="EMBL" id="TCS39996.1"/>
    </source>
</evidence>
<dbReference type="SUPFAM" id="SSF52540">
    <property type="entry name" value="P-loop containing nucleoside triphosphate hydrolases"/>
    <property type="match status" value="1"/>
</dbReference>
<proteinExistence type="predicted"/>
<accession>A0A4R3I2H9</accession>
<keyword evidence="2" id="KW-1185">Reference proteome</keyword>
<reference evidence="1 2" key="1">
    <citation type="submission" date="2019-03" db="EMBL/GenBank/DDBJ databases">
        <title>Genomic Encyclopedia of Archaeal and Bacterial Type Strains, Phase II (KMG-II): from individual species to whole genera.</title>
        <authorList>
            <person name="Goeker M."/>
        </authorList>
    </citation>
    <scope>NUCLEOTIDE SEQUENCE [LARGE SCALE GENOMIC DNA]</scope>
    <source>
        <strain evidence="1 2">DSM 15388</strain>
    </source>
</reference>
<dbReference type="Proteomes" id="UP000295793">
    <property type="component" value="Unassembled WGS sequence"/>
</dbReference>
<gene>
    <name evidence="1" type="ORF">BCF53_11189</name>
</gene>
<dbReference type="InterPro" id="IPR027417">
    <property type="entry name" value="P-loop_NTPase"/>
</dbReference>
<sequence length="302" mass="34035">MKIEKPLLQAFLQKHALPESYQQVADKYFFPLAQRIYDQALASTQPIVVGINGCQGSGKSTLTDLLVDVLSQQFQCPAIGLSIDDFYLSKQERLNLSQKVHPLFKTRGVPGTHNVGLMLDTLQRLKNGLLPTPIPSFNKAIDDPLPESQWPVEEQRVQVVLFEGWCVGAGPQSESELVTPVNDLEKTEDADAAWRSYSNKVLAEDYQAVFSLLDRIVMLKAPGFHTVKGWRSEQEQKLRTRVMAQGGSMEGVMTDAEVERFIQHYERITVSCFSVLPEKTDDLFLLNDQRQVQQVITNEVAR</sequence>
<evidence type="ECO:0000313" key="2">
    <source>
        <dbReference type="Proteomes" id="UP000295793"/>
    </source>
</evidence>
<dbReference type="PANTHER" id="PTHR10285">
    <property type="entry name" value="URIDINE KINASE"/>
    <property type="match status" value="1"/>
</dbReference>
<organism evidence="1 2">
    <name type="scientific">Reinekea marinisedimentorum</name>
    <dbReference type="NCBI Taxonomy" id="230495"/>
    <lineage>
        <taxon>Bacteria</taxon>
        <taxon>Pseudomonadati</taxon>
        <taxon>Pseudomonadota</taxon>
        <taxon>Gammaproteobacteria</taxon>
        <taxon>Oceanospirillales</taxon>
        <taxon>Saccharospirillaceae</taxon>
        <taxon>Reinekea</taxon>
    </lineage>
</organism>
<comment type="caution">
    <text evidence="1">The sequence shown here is derived from an EMBL/GenBank/DDBJ whole genome shotgun (WGS) entry which is preliminary data.</text>
</comment>
<dbReference type="EMBL" id="SLZR01000011">
    <property type="protein sequence ID" value="TCS39996.1"/>
    <property type="molecule type" value="Genomic_DNA"/>
</dbReference>
<name>A0A4R3I2H9_9GAMM</name>
<dbReference type="GO" id="GO:0016301">
    <property type="term" value="F:kinase activity"/>
    <property type="evidence" value="ECO:0007669"/>
    <property type="project" value="UniProtKB-KW"/>
</dbReference>
<keyword evidence="1" id="KW-0808">Transferase</keyword>
<dbReference type="AlphaFoldDB" id="A0A4R3I2H9"/>
<keyword evidence="1" id="KW-0418">Kinase</keyword>
<protein>
    <submittedName>
        <fullName evidence="1">D-glycerate 3-kinase</fullName>
    </submittedName>
</protein>